<sequence>MAGGLFWLLLFGGAFLSIRSANIVRLAAGKIAANAITRNQEQAINSAREVARALAVEWATWNGSPDDYNRRLGAFFKNASSFTLPDGIQEVVSASVVSVTGQQPQYRVQVLLHLRRLVPVTPAEAQAAAPVNVPVTQEDLLRWKQGGTWDQQKAIPVWRDYLLKVEVPVQVKENQAQAAGLPVIIANNQGEGVIKEPGYNESASQPFITFINQFLNLYYTGGSLANFLAPGASVTAVGGWKLESVDEVLVDNSTNPTRACVRATISASGAGRLTQRIFLKIKMERGSYLVEDLSAQPQ</sequence>
<gene>
    <name evidence="1" type="ORF">MOMUL_22810</name>
</gene>
<dbReference type="PATRIC" id="fig|1122241.3.peg.2425"/>
<organism evidence="1 2">
    <name type="scientific">Moorella mulderi DSM 14980</name>
    <dbReference type="NCBI Taxonomy" id="1122241"/>
    <lineage>
        <taxon>Bacteria</taxon>
        <taxon>Bacillati</taxon>
        <taxon>Bacillota</taxon>
        <taxon>Clostridia</taxon>
        <taxon>Neomoorellales</taxon>
        <taxon>Neomoorellaceae</taxon>
        <taxon>Neomoorella</taxon>
    </lineage>
</organism>
<dbReference type="Proteomes" id="UP000075670">
    <property type="component" value="Unassembled WGS sequence"/>
</dbReference>
<evidence type="ECO:0000313" key="1">
    <source>
        <dbReference type="EMBL" id="KYH31541.1"/>
    </source>
</evidence>
<name>A0A151AVB2_9FIRM</name>
<dbReference type="Pfam" id="PF12642">
    <property type="entry name" value="TpcC"/>
    <property type="match status" value="1"/>
</dbReference>
<dbReference type="AlphaFoldDB" id="A0A151AVB2"/>
<dbReference type="Gene3D" id="3.10.450.540">
    <property type="match status" value="2"/>
</dbReference>
<dbReference type="InterPro" id="IPR024735">
    <property type="entry name" value="TcpC"/>
</dbReference>
<dbReference type="RefSeq" id="WP_062284968.1">
    <property type="nucleotide sequence ID" value="NZ_LTBC01000010.1"/>
</dbReference>
<dbReference type="EMBL" id="LTBC01000010">
    <property type="protein sequence ID" value="KYH31541.1"/>
    <property type="molecule type" value="Genomic_DNA"/>
</dbReference>
<reference evidence="1 2" key="1">
    <citation type="submission" date="2016-02" db="EMBL/GenBank/DDBJ databases">
        <title>Genome sequence of Moorella mulderi DSM 14980.</title>
        <authorList>
            <person name="Poehlein A."/>
            <person name="Daniel R."/>
        </authorList>
    </citation>
    <scope>NUCLEOTIDE SEQUENCE [LARGE SCALE GENOMIC DNA]</scope>
    <source>
        <strain evidence="1 2">DSM 14980</strain>
    </source>
</reference>
<evidence type="ECO:0000313" key="2">
    <source>
        <dbReference type="Proteomes" id="UP000075670"/>
    </source>
</evidence>
<keyword evidence="2" id="KW-1185">Reference proteome</keyword>
<proteinExistence type="predicted"/>
<protein>
    <submittedName>
        <fullName evidence="1">Conjugative transposon protein TcpC</fullName>
    </submittedName>
</protein>
<comment type="caution">
    <text evidence="1">The sequence shown here is derived from an EMBL/GenBank/DDBJ whole genome shotgun (WGS) entry which is preliminary data.</text>
</comment>
<accession>A0A151AVB2</accession>